<sequence>MKLDWGGEMKKILLLDIGSTYTKGVVFDLDQARLLAAAKAITTVWNDVNIGIKKVFTKLEAQGEDLASIDQKLACSSAAGGLKMIVIGLVPSLTAEAAKRAALGAGAKVIGTYSYQLNKAEIAEIETKNPDLILLSGGTDGGNKEIILNNAKKLAPTNLDQTPIVVAGNKAAADEVEQILTKAGKEVHLTENVMAKLEKLNIEPVRQTIRKVFLDKIIYAKGLSKAKKHIDDLIMPTPSAVMKAAELIATGTENQAGFGDLMVVDIGGATTDIHSAADGYPTKAKVSLRGLEEPYLKRTVEGDLGMRYSAPSLADSVTKKELLSYLEGQKSEELFEYIKKINSNIEYIPQTEKEKRFEIAIASAAAKNAVARHVGRIKAVYGPFGENYAQYGKDLTELDLIIGTGGVLINNDSASEILRASFYTESNPTVLAPKAPKMMLDQKYLLSAIGLLAGVDSELAFEIARKYLSPIGGRKDENRKQKMEFRKV</sequence>
<dbReference type="EMBL" id="CP002175">
    <property type="protein sequence ID" value="ADO77977.1"/>
    <property type="molecule type" value="Genomic_DNA"/>
</dbReference>
<evidence type="ECO:0000313" key="1">
    <source>
        <dbReference type="EMBL" id="ADO77977.1"/>
    </source>
</evidence>
<dbReference type="InterPro" id="IPR043129">
    <property type="entry name" value="ATPase_NBD"/>
</dbReference>
<dbReference type="NCBIfam" id="TIGR01319">
    <property type="entry name" value="glmL_fam"/>
    <property type="match status" value="1"/>
</dbReference>
<accession>E3DQY8</accession>
<dbReference type="STRING" id="572479.Hprae_1852"/>
<gene>
    <name evidence="1" type="ordered locus">Hprae_1852</name>
</gene>
<proteinExistence type="predicted"/>
<dbReference type="InterPro" id="IPR006230">
    <property type="entry name" value="MutL"/>
</dbReference>
<dbReference type="Pfam" id="PF13941">
    <property type="entry name" value="MutL"/>
    <property type="match status" value="1"/>
</dbReference>
<name>E3DQY8_HALPG</name>
<dbReference type="PIRSF" id="PIRSF004729">
    <property type="entry name" value="MutL"/>
    <property type="match status" value="1"/>
</dbReference>
<dbReference type="NCBIfam" id="NF040745">
    <property type="entry name" value="accessory_GlmL"/>
    <property type="match status" value="1"/>
</dbReference>
<evidence type="ECO:0008006" key="3">
    <source>
        <dbReference type="Google" id="ProtNLM"/>
    </source>
</evidence>
<dbReference type="Proteomes" id="UP000006866">
    <property type="component" value="Chromosome"/>
</dbReference>
<organism evidence="1 2">
    <name type="scientific">Halanaerobium praevalens (strain ATCC 33744 / DSM 2228 / GSL)</name>
    <dbReference type="NCBI Taxonomy" id="572479"/>
    <lineage>
        <taxon>Bacteria</taxon>
        <taxon>Bacillati</taxon>
        <taxon>Bacillota</taxon>
        <taxon>Clostridia</taxon>
        <taxon>Halanaerobiales</taxon>
        <taxon>Halanaerobiaceae</taxon>
        <taxon>Halanaerobium</taxon>
    </lineage>
</organism>
<dbReference type="SUPFAM" id="SSF53067">
    <property type="entry name" value="Actin-like ATPase domain"/>
    <property type="match status" value="1"/>
</dbReference>
<protein>
    <recommendedName>
        <fullName evidence="3">MutL protein</fullName>
    </recommendedName>
</protein>
<dbReference type="AlphaFoldDB" id="E3DQY8"/>
<dbReference type="HOGENOM" id="CLU_046680_0_0_9"/>
<dbReference type="KEGG" id="hpk:Hprae_1852"/>
<evidence type="ECO:0000313" key="2">
    <source>
        <dbReference type="Proteomes" id="UP000006866"/>
    </source>
</evidence>
<keyword evidence="2" id="KW-1185">Reference proteome</keyword>
<dbReference type="PATRIC" id="fig|572479.3.peg.1885"/>
<dbReference type="eggNOG" id="COG0849">
    <property type="taxonomic scope" value="Bacteria"/>
</dbReference>
<reference evidence="1 2" key="2">
    <citation type="journal article" date="2011" name="Stand. Genomic Sci.">
        <title>Complete genome sequence of the extremely halophilic Halanaerobium praevalens type strain (GSL).</title>
        <authorList>
            <person name="Ivanova N."/>
            <person name="Sikorski J."/>
            <person name="Chertkov O."/>
            <person name="Nolan M."/>
            <person name="Lucas S."/>
            <person name="Hammon N."/>
            <person name="Deshpande S."/>
            <person name="Cheng J.F."/>
            <person name="Tapia R."/>
            <person name="Han C."/>
            <person name="Goodwin L."/>
            <person name="Pitluck S."/>
            <person name="Huntemann M."/>
            <person name="Liolios K."/>
            <person name="Pagani I."/>
            <person name="Mavromatis K."/>
            <person name="Ovchinikova G."/>
            <person name="Pati A."/>
            <person name="Chen A."/>
            <person name="Palaniappan K."/>
            <person name="Land M."/>
            <person name="Hauser L."/>
            <person name="Brambilla E.M."/>
            <person name="Kannan K.P."/>
            <person name="Rohde M."/>
            <person name="Tindall B.J."/>
            <person name="Goker M."/>
            <person name="Detter J.C."/>
            <person name="Woyke T."/>
            <person name="Bristow J."/>
            <person name="Eisen J.A."/>
            <person name="Markowitz V."/>
            <person name="Hugenholtz P."/>
            <person name="Kyrpides N.C."/>
            <person name="Klenk H.P."/>
            <person name="Lapidus A."/>
        </authorList>
    </citation>
    <scope>NUCLEOTIDE SEQUENCE [LARGE SCALE GENOMIC DNA]</scope>
    <source>
        <strain evidence="2">ATCC 33744 / DSM 2228 / GSL</strain>
    </source>
</reference>
<reference evidence="2" key="1">
    <citation type="submission" date="2010-10" db="EMBL/GenBank/DDBJ databases">
        <title>The complete genome of Halanaerobium praevalens DSM 2228.</title>
        <authorList>
            <consortium name="US DOE Joint Genome Institute (JGI-PGF)"/>
            <person name="Lucas S."/>
            <person name="Copeland A."/>
            <person name="Lapidus A."/>
            <person name="Glavina del Rio T."/>
            <person name="Dalin E."/>
            <person name="Tice H."/>
            <person name="Bruce D."/>
            <person name="Goodwin L."/>
            <person name="Pitluck S."/>
            <person name="Kyrpides N."/>
            <person name="Mavromatis K."/>
            <person name="Ivanova N."/>
            <person name="Ovchinnikova G."/>
            <person name="Chertkov O."/>
            <person name="Detter J.C."/>
            <person name="Han C."/>
            <person name="Larimer F."/>
            <person name="Land M."/>
            <person name="Hauser L."/>
            <person name="Markowitz V."/>
            <person name="Cheng J.-F."/>
            <person name="Hugenholtz P."/>
            <person name="Woyke T."/>
            <person name="Wu D."/>
            <person name="Tindall B."/>
            <person name="Pomrenke H.G."/>
            <person name="Brambilla E."/>
            <person name="Klenk H.-P."/>
            <person name="Eisen J.A."/>
        </authorList>
    </citation>
    <scope>NUCLEOTIDE SEQUENCE [LARGE SCALE GENOMIC DNA]</scope>
    <source>
        <strain evidence="2">ATCC 33744 / DSM 2228 / GSL</strain>
    </source>
</reference>